<dbReference type="InterPro" id="IPR001242">
    <property type="entry name" value="Condensation_dom"/>
</dbReference>
<dbReference type="InterPro" id="IPR009081">
    <property type="entry name" value="PP-bd_ACP"/>
</dbReference>
<gene>
    <name evidence="9" type="ORF">HGA13_15465</name>
</gene>
<dbReference type="PROSITE" id="PS50075">
    <property type="entry name" value="CARRIER"/>
    <property type="match status" value="7"/>
</dbReference>
<dbReference type="FunFam" id="3.30.300.30:FF:000015">
    <property type="entry name" value="Nonribosomal peptide synthase SidD"/>
    <property type="match status" value="1"/>
</dbReference>
<dbReference type="GO" id="GO:0017000">
    <property type="term" value="P:antibiotic biosynthetic process"/>
    <property type="evidence" value="ECO:0007669"/>
    <property type="project" value="UniProtKB-KW"/>
</dbReference>
<keyword evidence="10" id="KW-1185">Reference proteome</keyword>
<dbReference type="Gene3D" id="3.40.50.1820">
    <property type="entry name" value="alpha/beta hydrolase"/>
    <property type="match status" value="1"/>
</dbReference>
<dbReference type="EMBL" id="JAAXOO010000003">
    <property type="protein sequence ID" value="NKY34460.1"/>
    <property type="molecule type" value="Genomic_DNA"/>
</dbReference>
<dbReference type="FunFam" id="3.30.300.30:FF:000010">
    <property type="entry name" value="Enterobactin synthetase component F"/>
    <property type="match status" value="2"/>
</dbReference>
<evidence type="ECO:0000256" key="5">
    <source>
        <dbReference type="ARBA" id="ARBA00022737"/>
    </source>
</evidence>
<evidence type="ECO:0000259" key="8">
    <source>
        <dbReference type="PROSITE" id="PS50075"/>
    </source>
</evidence>
<dbReference type="InterPro" id="IPR001031">
    <property type="entry name" value="Thioesterase"/>
</dbReference>
<dbReference type="InterPro" id="IPR036736">
    <property type="entry name" value="ACP-like_sf"/>
</dbReference>
<dbReference type="NCBIfam" id="TIGR01720">
    <property type="entry name" value="NRPS-para261"/>
    <property type="match status" value="1"/>
</dbReference>
<dbReference type="Proteomes" id="UP000565715">
    <property type="component" value="Unassembled WGS sequence"/>
</dbReference>
<feature type="domain" description="Carrier" evidence="8">
    <location>
        <begin position="2734"/>
        <end position="2809"/>
    </location>
</feature>
<dbReference type="CDD" id="cd19540">
    <property type="entry name" value="LCL_NRPS-like"/>
    <property type="match status" value="5"/>
</dbReference>
<evidence type="ECO:0000256" key="1">
    <source>
        <dbReference type="ARBA" id="ARBA00001957"/>
    </source>
</evidence>
<dbReference type="InterPro" id="IPR029058">
    <property type="entry name" value="AB_hydrolase_fold"/>
</dbReference>
<evidence type="ECO:0000256" key="7">
    <source>
        <dbReference type="SAM" id="MobiDB-lite"/>
    </source>
</evidence>
<feature type="domain" description="Carrier" evidence="8">
    <location>
        <begin position="531"/>
        <end position="607"/>
    </location>
</feature>
<dbReference type="GO" id="GO:0003824">
    <property type="term" value="F:catalytic activity"/>
    <property type="evidence" value="ECO:0007669"/>
    <property type="project" value="InterPro"/>
</dbReference>
<dbReference type="InterPro" id="IPR000873">
    <property type="entry name" value="AMP-dep_synth/lig_dom"/>
</dbReference>
<feature type="domain" description="Carrier" evidence="8">
    <location>
        <begin position="6005"/>
        <end position="6079"/>
    </location>
</feature>
<dbReference type="CDD" id="cd05930">
    <property type="entry name" value="A_NRPS"/>
    <property type="match status" value="1"/>
</dbReference>
<proteinExistence type="inferred from homology"/>
<sequence>MTRTARTRPTRARRPRFTSLPQLMATAVETNPTGIAVRYADATTTLGQLTYAELDERSNRLARLLIARGVGPEDLVAIGIPRSIESVVAVWAVAKTGAGYVPVDVNHPTDRITHMVTDSGVVFGLSVAESVAGLPQQVEWLAVDSPDTAAALSRYPAEPVSFDERLRPLRAEHPAYVIYTSGSTGLPKGVVVTQAGLAGFCAEECERFVVDATAGLLHFASPSFDISVNEMLIALGAAATLVVVAPTVYGGDELAALLRRERVTHIILTPSALSSIDPAGLDDVRVVVVGGEACPPELVRRWAGTLVDGHPRKFFNGYGPTETTILVNISEPLKPGEPVDIGAPVRNATEYVLDEHLRPLPTGVTGELYVAGIQLARGYHNRPSLTAERFVANPFDEGGTRLYRTGDLVRWRADGAMDYLGRNDFQVKIRGFRIELGEIDAVLAGHASVNFAVTIGYEPPSGATVLAAYVHPADGAVVDAGELLALAESRLPAYMVPASITVLDKIPLTPIGKLDRRALPEPQLRTTEYREPQTWLEKQVASVFTELLHPADPIGADDNFFDLGGNSLIATQVVARLGAVVDARIPARIIFEASTVARFAERLAEFGGDGNEHRALTARPRPERVPLSMAQQRMWFLNRFDEQSAAYSIPIAVRLSGELNVAALRAAIGDLVDRHEVLRTYYPETESGPVQVVLPPGGQIVELESRIVAPDAVETALIELLSLPFDVTADVPLRGVLFEIGGAADEYVLAVVVHHISGDGASTGPLTRDLMTAYAARAAGEEPGWQPLAVQYADFSIWQRELLGDENDPESLAHKQIEYWRESLAGLPDQLELPADRPRPAVQSFAGGRIEVQVGAATHAALLDIARGANATVFMVVHSAFAVLLSRLSGTGDIAVGTPLAGRGEEALEDLIGMFVNTVVFRTQLDQGEAFTDLLARQREIDVAALAHADVPFERLVEVLNPVRSQARHPLFQVGLSFQNLAQTSLELPGLTVSGVEFDSELSQFDLHLIIGDRYDESGAPVGLGGVLTYATALFDHATAQGFVDRFVRLLEAIVAAPRTAVGELDLLAPAERAALVERNTTARELDSAGTLAALLDASFAATPDAVALVAADGARVPYSELSVRVNRLARYLIAQGVGPQDRVVLGLRRSVDLVVAMYAVSVAGGAYVPIDPDQATERTNYILETAAPVCVLTNAESEFGAGVVGVPMVDLDTLDLSGYADTPVTDADRVSPLRASNTAYVIFTSGSTGRPKGVPVPHAAIVNQLRYIVAEFAMDASDTIVLKTASTFDVSVWEFWTAAVCGGRMVIATPDGHRDPAYLNGLMARESVTTLAVVPSMLDGLLTADVRMPPSLRRVLAIGEALPAATTQRMLADYPDIGIFNLYGPTEAAVSITTHRVTAADTVSVPIGAPQWNSRVYVLDSRLQPVPDRVSGELYLSGIQLASGYFGRADLSAERFVADPFAAGERMYRTGDLVAWNRDGGLEYRGRTDFQVKIRGFRIELGEIEAALLALPEVAQAAVVAKSDPKTGDRLVGYLVPSAGEGVAAGESGGAEPDVLGDGGIDPVRIQGEPGAGLDFVRVQDALAQRLPSYMVPSAFVELAALPLNVHGKLDRKALPEPEFEAREFRAPSTPIEEVVASTFAEVLGADRVGADDDFFALGGNSLVATQVAARLSKALDTTVPVRALFEASTVAGLAVRVEQHAGSGGRAALVAQPRPTRVTESGEVQAAVPLSLAQQRMWFLNRFDQQSVAYNIPLAIRLSGALDVDALRAAVADLVARHEVLRTVYPDAESGPVQVVLPVGQAVPRLEVRTVAAGDIVAAVSELASSGFDVTGEVPLRVTLFEVNPADGATGAASEFVLALVVHHIAADGSSVGPLTRDLMTAYVARTAGEAPGWAPLPVQYADFSIWQRNLLGDESDPGSLAAKQLGYWESVLAGIPEQLDLPADRPRPAVQSSVGGRVEVRIDAATHAGLLAIGQQQNATLFMVVHAALAVLLSRLSGTDDITIGTPVAGRGEQVLDDLIGMFVNTLVFRTRLDRGESFTELLARQREIDIAAYAHADVPFERLVEVLNPVRSQARHPLFQVGLTFQNMARSALELPGLTVAGVDIDIEISQFDLNLMVGDSYDPAGTPAGMDGYLTYATDLFDRATAQEFVERFTRLLGEIVANASAPVGDLEILAPIERGRVLSEWNATEHELPERLLLDGFERMAAAHPDRVAVSFEGTSLSYGEFSSRVNRLARYLVAQGVGPESLVGLLASRSVDLVVGMYAVVAAGGAYVPLDPAHPAERIGYILDTAAPVCLLSTTADAEAVGIEPVAGAAASGVGRDSAIAGDSVGVLAGVPVLALDTLDTGGFDAAPVTNADRLAPVRPSNTAYVIFTSGSTGRPKGVAVPHSAIANQVAWMLAQYPLNTGDVYLQKTATTFDVSLWGYFLPLAAGAHLVVATPDGHRDPEYLAQVIAEQRVTVTDFVPSMLTVFAAHTAAGSVPSLEHVFVIGEALPPETVTAMHAVSDAAVHNLYGPTEAAVSITYWRATGAETGSVPIGVPQWNSRVYVLDSRLRPVPEGVTGELYLAGDQLARGYVTRPDLSSDRFVASPFDPGARMYRTGDLVRWQRVDGEPVLEYLGRTDFQVKFRGQRIELGEIESAFLAQPQVSQAAVTVAASQLGEQLVAYVVPAPGSQIEQTALLDAVREVLPTYMVPAAVVSLDAFPLNTSGKLDRKALPEPTFEMREFRAASTPIEEIVAGVFADVLGVRRVGADDDFFALGGNSLIATQVAARVGQALDAQVPVRMLFEASTVTSLAARIEEQAGAGGRAALVPQQRPTMTLRTGEVVAAAPLSSAQQRMWFLNRFDQQSPAYNLPMAIRLSGDLDVAALRAAVGDLVRRHEVLRTVYPETESGPVQVVLPAGAAGPGLQVRSVPAAEVIAAVSELASTGFDVTAEVPLRVALFRVDGPADTAGVDTGAVHGEFVLAMVVHHIASDGSSVGPLTRDLMIAYAARSAGEAPGWAPLPVQYADYSIWQRALLGDESDPESPAAQQLGYWESALAGIPDQLDLPMDRPRPAAQSFAGGRVEIRLDPELHAGLLRVAQQQGATLFMVLHSALAVLLSRLSGADDITIGTPIAGRGEQALDDLIGMFVNTLVFRTRLDRGEAFTDLLARQREIDIAAYAHADVPFERLVEVLNPVRSTARHPLFQVGLTFQNMGPAGLVLPGLAVSAVDFDTEMSQFDLNLIVGDSYDETGEPLGLDGYLNYATALFDHATVAGFADRLTRLLRGIVADPAVPVGDLEILAAAERTLVLEQWNATGYPFTPRLLLEGFDRAATAFPARVAVTYEGTSLTYGEFAERVNRLARLLIAQGVGPESLVGLLMSRSLDLVVGMYAVVAAGGAYVPLDPAHPAERIGYILETAQPVCLLSTTADARVLRGDVDAVPAGGAGSDEFAGMPVLTVDTLDTSDFDAAPVTDVDRHAPMRPSNTAYVLFTSGSTGRPKGVAIPHSAIANQIAWMLSQYPMGSADVYLQKTATTFDVSLWGYFLPLAAGAHLVVATPDGHRDPEYLAQVISRQQVTITDFVPSMLTVFAAHTAPGSIPSLRHIFAVGEALPPETVTAMHAISDATVHNLYGPTEAAVSITYWQATGDESGSVPIGVPEWNSRVYVLDARLRPVPEGVTGELYLAGDQLARGYVTRPDLSSDRFVASPFDAGRRMYRTGDLVRWQRIAGQPALEYLGRSDFQVKFRGQRIELGEIESAFLAQPQASQVVVTVAASQLGEQLVAYVVPAPGQQIVSAALLEAVREVLPTYMVPAAVVELDAFPLNTSGKLDRKALPEPAFETREFRAPSTPIEEIVAGVFADVLHVERVGADDDFFALGGNSLIATQVAARLGAALDTTVAVRLLFETSTVTALAARIQEQTGSGGRPALVPQPRPSRELLSGEVVAAAPLSPAQQRMWFLNRFDGASAAYNIPLAIRLSGALDVVALRAAVADLVARHEVLRTVYPETGAGPVQVVLPAGQAAPGLEVRSVAAADIVAAVSELAATGFDVTAEVPLRVALLEVTGPAGTADEFVLVLVVHHIATDGSSIAPLTRDVMTAYAARSAGEAPGWSPLPVQYADFSIWQRDLLGDEADPESLAAKQLGYWESALAGVPDQLDLPMDRPRPAVQSFTGGRVPVHIDAEIHNGLQQLAQQQGATLFMVAHTAFAVLLSRLSGIDDITIGTPVAGRGDQALDDLIGMFVNTLVFRTRFDREETFTELLARQRQVDIAAFANADVPFERLVEVLNPARSQARHPLFQVGFTFQNLGRTSLELPGLTVSGVDIDTEISQFDLNLILGDAYNETGAPQGVSGYVTYASALFDRTTVQGFVDRFIRLLGEIVANASMPVGDLEILAPAERGRVLSEWNATGHVLPERLLLDGFERMASAHPDRVAVSFEGTSLSYGEFSSRVNRLARYLVAQGVGPESLVGLLASRSVDLVVGMYAVVAAGGAYVPLDPAHPAERIGYILDTAAPVCLLSTTADAEAVGIEPADGVGIAGFDSDGAEGGDRVGGDSVGTLAGVPVLALDTLDTGGFDAGPLTDADRLAPVRPSNTAYVIFTSGSTGRPKGVAVPHSAIANQVAWMLAQYPMDASDVYLQKTATTFDVSLWGYFLPLAAGAHLVVATPDGHRDPEYLARMIAERQVTVTDFVPSMLTVFAAHTAVGSIPSLEHVFVIGEALPPETVTAMHAVSDAAVHNLYGPTEAAVSITYWQATGAETASVPIGVPQWNSRVYVLDSRLRPVPEGVTGELYLAGDQLARGYVTRPDLSSDRFVASPFDPGARMYRTGDLVRWQRVDGEPVLEYLGRTDFQVKFRGQRIELGEIESAFLAQPQISQAVVTVAASQLGEQLVAYVVPAPGNQVVQAALLDAVREALPSYMVPAAVVELDAFPLNTSGKLDRKALPEPTFEAREFRAPSTPIEQIVAGVFADVLGVDRIGADDDFFALGGNSLIATQVAARLGQALDTRVPVRMLFEASTVSALAASAETATDRADRPVLAPQPRPDRVPLSLAQQRMWFLNQFDPDSAAYNIPVAVRLTGVLDVAALRTAVTDVVSRHETLRTVYPSHDGRPYQMVLPVAQAVPDLTPIPVAAEELRARITEVIAAGFDVTTEIPLRAALFHPAVDEYVLVFVVHHISSDGWSMGPLTRDVMTAYAARSAGAVPEWAPLPVQYADYSIWQREVLGSEDDPESLVSAQAQYWRRALAGLPDELNLPGDRPRPSAQSFAGGTVPFQIDTRLHQGVTRLAAEHNSTVFMVVHAALALLLARLSGTDDVAVGTPIAGRGEAELDDVVGMFVNTLVLRSHVRGELSFSEFLTATKDADLQAFAHADVPFERLVELVEVERSTARHPLFQVALSFDNLPAAGFELPGLRIAGVEFDVDTAKFDLSLRVVETEAGMVAEFSYARDLFDEETVGVFARRFVQLLDALVRTPDAPIGDLAIIDDSEYRLLTRIHGDEVMATGLLPEILHHGARTNPDGVAVRYRGRSVTYRELDAESSRLARVLIDRGVGPESIVALAFPRSYEIVLAFWAVTKAGGAHLPVDPGYPADRMRHMLSDSGAVLGLTSSEFVDRLPGDSPWLRLDDPALQAEIAAKPDHRITDAERIAPLMMWHPAYVIYTSGSTGLPKGVVVTHAGIGGLADVAADLYQLDSQHRFLHICSPSFDPSVLEWVCTGYVGATLVVVPGEIIGGPDLAELLRSEEVTHMVITPAVLGTMDPANLDALQVVSVGGDVTTPELLAKWEPGHKYFNGYGPTETTIISSYARLFPGEHVTIGDPVHGISALVLDARLNPVPPGVAGELYLSGGALARGYHNRAGLTADRFVANPFSFEGSRMYRTGDVVRWYAAPGARAGNEALPTVSWELDYVGRSDFQVKIRGFRVELGEIDTALAAHPDIDYAVTLGRETAAGATILVSYVLPVRGRSVDTGAVTEFVAAGLPAHMVPSAIVVLDRIPLTPVGKLDRKALPEPVLEAQSYRAPVGEAETVIAEVFADVLGADRIGVDDSFFALGGDSILSIQLVSRAKARGVAFSPRDVFERRTVAGLAEIATVGAAAEQRLAELPGGGIGTMPVLPVMSQILHDGAPYQRFTQPMMLRLPVDIDRETLVATLSAVFDHHDVLRSRLVRPAAGAPEFEVLAPGAIAIDELVHRVDLDDEIGEAELARLASAEFDAALGRLDPDRAVMAQFVWFAFRGERRDVLLFVAHHFVIDGVSWRMVIPDLALAWSQLAAGQAVALPPVGTSLRRWAHGLAEAAGDPERLAELPYWQKTAATPDPLLGARAFDPAIDTNATVERFEVSLPTEVTEAVLTTAGARYHGGPNDALLAALALAVARLRGDDPSAAVLVKLEGHGREETVVPGADLSRTVGWFTAVHPVRLELPGIDPDEAFAGGPAMGALVKSVKEQLRAVPEKGLGYGLLRYLNPETGDALPERVPGQISFNYLGRVSAGEIPAEMAELGWLPTADLGPVDADADRDMPANAVLDINAIVNSGADGPVLSASFAYPSGLLTEAEAREFADLWVVALTALADHIRRPGAGGFTPSDMSLVSVSQGDIERWERRYPALTEVWPLSPLQAGLLFHAQFVGGGHDVYTMQNWVGLGGDVDPARLRRAAEAMVGRHPNLRTAFVADSTGEWVQVVLDSVQVPWHDVDLRDLPEPERSDALNRLLVADETDHFDMSAPPMIRFQLARLAENEWLLAITTHHILLDGWSMPLLMQELLALYAVRGDTSVLPRVMSYRNFLSWLADRDHSASVQAWRVALDGFTEPALLVPEPVVAASYDVGDHVIEIDADRTRQLAARAADLGITMNTLLQAAWGVLLGWYTGRDDVVFGATVSGRPAELTGVETMVGLFINTLPVRVRADHRSSTDDLLTDLQREQAALLEHHYLGLTDIQRAAGAAVQFDSLFVFESYPTDAGTVAATSDIDGMSITGVGTHGDTHYPLTLMVTADNVVHISLKYLVGQFDAPTVETLAARLVRVIDHLVDAPGQPVGDAQFLSPAERADLGSRSGGPAVPARTLPELLAAAVAVDPAAPAVVFEGRRYSYEEFDERSNRLARALIGLGLGAEDVVAVAVPRSADSVLAEWAVTKSGAAFLPIDPTYPADRIAHMLTDSGASVGITVSSVRGELPDSVDWLVLDEFEIYGYAATAITDAELVRPVTPANTAYVIYTSGSTGVPKGVVVSHAGLANFSAEQVERYRLTSASRALAFASPSFDASILELLLAIGSAGALVVVPTGTYGGTELGELISREGVTVGLITPSVLASLDPADLAGMEVIIAGGEAISADLVAKWTTTPEIGSGRHENRPEPSTGAVERLPDRVQRRFHNAYGPTEATIATNISGPLLPGDRITIGGPVRGMRALVLDDRLNPVPEGVAGELYVGGIQLARGYHARPGLTAERFVADPYGEPGSRLYRTGDVVRWRRDAAGDPAVEYVGRNDFQVKVRGFRIELGEIDAGLTAHDSVDFAVTTGHENAAGTVSLVSYVVAVPGRSIDVTELREYVGQRLPSHMVPSSIMVLDAIPLTPAGKLNRRALPEPVFAGEADFRAPRSPLEHTVAAVFADVLDVERVGVDDSFFALGGNSLLATKVAARLGTETGIDISVQWLFTDATVGGLAARLAEPAGAEALAEAALQVVLPIRETGSATPIFAIHARDGLAWSFTGLARLLPDEQPIYGLQSPAYSDAGYAPASLAEIADRYLSEIRRIQPTGPYRLLGWSLGGVVAHAVATALQAAGEHVEMLALLDSHPGVDPGVFETILRAALVEQGILTEDTDRTVGELGDAELARLHELIPPELLRLPADRLRAVYRTAARSAELIAGHDPGIYQGVVDFFRADVPTPGAPQDGPRAGDWRPYVSGEVAEYAVPATHEEMTTAEALTVIAPHLLARLGITSGQE</sequence>
<dbReference type="GO" id="GO:0008610">
    <property type="term" value="P:lipid biosynthetic process"/>
    <property type="evidence" value="ECO:0007669"/>
    <property type="project" value="UniProtKB-ARBA"/>
</dbReference>
<evidence type="ECO:0000256" key="6">
    <source>
        <dbReference type="ARBA" id="ARBA00023194"/>
    </source>
</evidence>
<dbReference type="InterPro" id="IPR020806">
    <property type="entry name" value="PKS_PP-bd"/>
</dbReference>
<dbReference type="Gene3D" id="3.30.300.30">
    <property type="match status" value="7"/>
</dbReference>
<dbReference type="NCBIfam" id="TIGR01733">
    <property type="entry name" value="AA-adenyl-dom"/>
    <property type="match status" value="6"/>
</dbReference>
<feature type="domain" description="Carrier" evidence="8">
    <location>
        <begin position="7572"/>
        <end position="7647"/>
    </location>
</feature>
<dbReference type="SUPFAM" id="SSF53474">
    <property type="entry name" value="alpha/beta-Hydrolases"/>
    <property type="match status" value="1"/>
</dbReference>
<dbReference type="Pfam" id="PF00501">
    <property type="entry name" value="AMP-binding"/>
    <property type="match status" value="8"/>
</dbReference>
<dbReference type="InterPro" id="IPR010071">
    <property type="entry name" value="AA_adenyl_dom"/>
</dbReference>
<keyword evidence="6" id="KW-0045">Antibiotic biosynthesis</keyword>
<evidence type="ECO:0000313" key="9">
    <source>
        <dbReference type="EMBL" id="NKY34460.1"/>
    </source>
</evidence>
<dbReference type="GO" id="GO:0031177">
    <property type="term" value="F:phosphopantetheine binding"/>
    <property type="evidence" value="ECO:0007669"/>
    <property type="project" value="InterPro"/>
</dbReference>
<keyword evidence="5" id="KW-0677">Repeat</keyword>
<comment type="similarity">
    <text evidence="2">Belongs to the ATP-dependent AMP-binding enzyme family.</text>
</comment>
<dbReference type="Gene3D" id="3.30.559.10">
    <property type="entry name" value="Chloramphenicol acetyltransferase-like domain"/>
    <property type="match status" value="7"/>
</dbReference>
<dbReference type="CDD" id="cd19543">
    <property type="entry name" value="DCL_NRPS"/>
    <property type="match status" value="1"/>
</dbReference>
<dbReference type="Gene3D" id="3.40.50.980">
    <property type="match status" value="14"/>
</dbReference>
<dbReference type="SUPFAM" id="SSF52777">
    <property type="entry name" value="CoA-dependent acyltransferases"/>
    <property type="match status" value="14"/>
</dbReference>
<keyword evidence="3" id="KW-0596">Phosphopantetheine</keyword>
<dbReference type="Gene3D" id="2.30.38.10">
    <property type="entry name" value="Luciferase, Domain 3"/>
    <property type="match status" value="7"/>
</dbReference>
<dbReference type="PROSITE" id="PS00012">
    <property type="entry name" value="PHOSPHOPANTETHEINE"/>
    <property type="match status" value="7"/>
</dbReference>
<dbReference type="InterPro" id="IPR010060">
    <property type="entry name" value="NRPS_synth"/>
</dbReference>
<protein>
    <submittedName>
        <fullName evidence="9">Non-ribosomal peptide synthase/polyketide synthase</fullName>
    </submittedName>
</protein>
<dbReference type="SUPFAM" id="SSF56801">
    <property type="entry name" value="Acetyl-CoA synthetase-like"/>
    <property type="match status" value="7"/>
</dbReference>
<dbReference type="InterPro" id="IPR045851">
    <property type="entry name" value="AMP-bd_C_sf"/>
</dbReference>
<evidence type="ECO:0000256" key="3">
    <source>
        <dbReference type="ARBA" id="ARBA00022450"/>
    </source>
</evidence>
<dbReference type="GO" id="GO:0044550">
    <property type="term" value="P:secondary metabolite biosynthetic process"/>
    <property type="evidence" value="ECO:0007669"/>
    <property type="project" value="UniProtKB-ARBA"/>
</dbReference>
<dbReference type="FunFam" id="1.10.1200.10:FF:000005">
    <property type="entry name" value="Nonribosomal peptide synthetase 1"/>
    <property type="match status" value="1"/>
</dbReference>
<feature type="domain" description="Carrier" evidence="8">
    <location>
        <begin position="3835"/>
        <end position="3910"/>
    </location>
</feature>
<dbReference type="Gene3D" id="3.30.559.30">
    <property type="entry name" value="Nonribosomal peptide synthetase, condensation domain"/>
    <property type="match status" value="7"/>
</dbReference>
<feature type="region of interest" description="Disordered" evidence="7">
    <location>
        <begin position="7321"/>
        <end position="7343"/>
    </location>
</feature>
<dbReference type="NCBIfam" id="NF004282">
    <property type="entry name" value="PRK05691.1"/>
    <property type="match status" value="8"/>
</dbReference>
<dbReference type="FunFam" id="3.30.559.10:FF:000012">
    <property type="entry name" value="Non-ribosomal peptide synthetase"/>
    <property type="match status" value="1"/>
</dbReference>
<dbReference type="InterPro" id="IPR020845">
    <property type="entry name" value="AMP-binding_CS"/>
</dbReference>
<dbReference type="InterPro" id="IPR006162">
    <property type="entry name" value="Ppantetheine_attach_site"/>
</dbReference>
<organism evidence="9 10">
    <name type="scientific">Nocardia speluncae</name>
    <dbReference type="NCBI Taxonomy" id="419477"/>
    <lineage>
        <taxon>Bacteria</taxon>
        <taxon>Bacillati</taxon>
        <taxon>Actinomycetota</taxon>
        <taxon>Actinomycetes</taxon>
        <taxon>Mycobacteriales</taxon>
        <taxon>Nocardiaceae</taxon>
        <taxon>Nocardia</taxon>
    </lineage>
</organism>
<dbReference type="GO" id="GO:0043041">
    <property type="term" value="P:amino acid activation for nonribosomal peptide biosynthetic process"/>
    <property type="evidence" value="ECO:0007669"/>
    <property type="project" value="TreeGrafter"/>
</dbReference>
<dbReference type="InterPro" id="IPR023213">
    <property type="entry name" value="CAT-like_dom_sf"/>
</dbReference>
<dbReference type="SMART" id="SM00823">
    <property type="entry name" value="PKS_PP"/>
    <property type="match status" value="7"/>
</dbReference>
<dbReference type="PROSITE" id="PS00455">
    <property type="entry name" value="AMP_BINDING"/>
    <property type="match status" value="7"/>
</dbReference>
<dbReference type="Gene3D" id="1.10.1200.10">
    <property type="entry name" value="ACP-like"/>
    <property type="match status" value="6"/>
</dbReference>
<dbReference type="PANTHER" id="PTHR45527">
    <property type="entry name" value="NONRIBOSOMAL PEPTIDE SYNTHETASE"/>
    <property type="match status" value="1"/>
</dbReference>
<name>A0A846XIE7_9NOCA</name>
<evidence type="ECO:0000256" key="4">
    <source>
        <dbReference type="ARBA" id="ARBA00022553"/>
    </source>
</evidence>
<dbReference type="NCBIfam" id="NF003417">
    <property type="entry name" value="PRK04813.1"/>
    <property type="match status" value="10"/>
</dbReference>
<keyword evidence="4" id="KW-0597">Phosphoprotein</keyword>
<dbReference type="Pfam" id="PF00668">
    <property type="entry name" value="Condensation"/>
    <property type="match status" value="7"/>
</dbReference>
<dbReference type="GO" id="GO:0005829">
    <property type="term" value="C:cytosol"/>
    <property type="evidence" value="ECO:0007669"/>
    <property type="project" value="TreeGrafter"/>
</dbReference>
<feature type="domain" description="Carrier" evidence="8">
    <location>
        <begin position="4943"/>
        <end position="5018"/>
    </location>
</feature>
<dbReference type="Pfam" id="PF13193">
    <property type="entry name" value="AMP-binding_C"/>
    <property type="match status" value="7"/>
</dbReference>
<dbReference type="FunFam" id="2.30.38.10:FF:000001">
    <property type="entry name" value="Non-ribosomal peptide synthetase PvdI"/>
    <property type="match status" value="1"/>
</dbReference>
<dbReference type="CDD" id="cd17646">
    <property type="entry name" value="A_NRPS_AB3403-like"/>
    <property type="match status" value="3"/>
</dbReference>
<dbReference type="FunFam" id="3.40.50.980:FF:000001">
    <property type="entry name" value="Non-ribosomal peptide synthetase"/>
    <property type="match status" value="5"/>
</dbReference>
<dbReference type="UniPathway" id="UPA00011"/>
<dbReference type="PANTHER" id="PTHR45527:SF1">
    <property type="entry name" value="FATTY ACID SYNTHASE"/>
    <property type="match status" value="1"/>
</dbReference>
<dbReference type="SUPFAM" id="SSF47336">
    <property type="entry name" value="ACP-like"/>
    <property type="match status" value="7"/>
</dbReference>
<accession>A0A846XIE7</accession>
<comment type="caution">
    <text evidence="9">The sequence shown here is derived from an EMBL/GenBank/DDBJ whole genome shotgun (WGS) entry which is preliminary data.</text>
</comment>
<evidence type="ECO:0000256" key="2">
    <source>
        <dbReference type="ARBA" id="ARBA00006432"/>
    </source>
</evidence>
<dbReference type="Pfam" id="PF00975">
    <property type="entry name" value="Thioesterase"/>
    <property type="match status" value="1"/>
</dbReference>
<reference evidence="9 10" key="1">
    <citation type="submission" date="2020-04" db="EMBL/GenBank/DDBJ databases">
        <title>MicrobeNet Type strains.</title>
        <authorList>
            <person name="Nicholson A.C."/>
        </authorList>
    </citation>
    <scope>NUCLEOTIDE SEQUENCE [LARGE SCALE GENOMIC DNA]</scope>
    <source>
        <strain evidence="9 10">DSM 45078</strain>
    </source>
</reference>
<dbReference type="Pfam" id="PF00550">
    <property type="entry name" value="PP-binding"/>
    <property type="match status" value="7"/>
</dbReference>
<comment type="cofactor">
    <cofactor evidence="1">
        <name>pantetheine 4'-phosphate</name>
        <dbReference type="ChEBI" id="CHEBI:47942"/>
    </cofactor>
</comment>
<dbReference type="SMART" id="SM00824">
    <property type="entry name" value="PKS_TE"/>
    <property type="match status" value="1"/>
</dbReference>
<dbReference type="FunFam" id="3.40.50.12780:FF:000012">
    <property type="entry name" value="Non-ribosomal peptide synthetase"/>
    <property type="match status" value="3"/>
</dbReference>
<feature type="domain" description="Carrier" evidence="8">
    <location>
        <begin position="1628"/>
        <end position="1703"/>
    </location>
</feature>
<dbReference type="InterPro" id="IPR020802">
    <property type="entry name" value="TesA-like"/>
</dbReference>
<dbReference type="InterPro" id="IPR025110">
    <property type="entry name" value="AMP-bd_C"/>
</dbReference>
<evidence type="ECO:0000313" key="10">
    <source>
        <dbReference type="Proteomes" id="UP000565715"/>
    </source>
</evidence>